<dbReference type="EMBL" id="VXPY01000122">
    <property type="protein sequence ID" value="MYD92023.1"/>
    <property type="molecule type" value="Genomic_DNA"/>
</dbReference>
<feature type="region of interest" description="Disordered" evidence="1">
    <location>
        <begin position="254"/>
        <end position="287"/>
    </location>
</feature>
<dbReference type="PANTHER" id="PTHR30296">
    <property type="entry name" value="UNCHARACTERIZED PROTEIN YKGE"/>
    <property type="match status" value="1"/>
</dbReference>
<organism evidence="3">
    <name type="scientific">Caldilineaceae bacterium SB0662_bin_9</name>
    <dbReference type="NCBI Taxonomy" id="2605258"/>
    <lineage>
        <taxon>Bacteria</taxon>
        <taxon>Bacillati</taxon>
        <taxon>Chloroflexota</taxon>
        <taxon>Caldilineae</taxon>
        <taxon>Caldilineales</taxon>
        <taxon>Caldilineaceae</taxon>
    </lineage>
</organism>
<dbReference type="Pfam" id="PF02754">
    <property type="entry name" value="CCG"/>
    <property type="match status" value="2"/>
</dbReference>
<reference evidence="3" key="1">
    <citation type="submission" date="2019-09" db="EMBL/GenBank/DDBJ databases">
        <title>Characterisation of the sponge microbiome using genome-centric metagenomics.</title>
        <authorList>
            <person name="Engelberts J.P."/>
            <person name="Robbins S.J."/>
            <person name="De Goeij J.M."/>
            <person name="Aranda M."/>
            <person name="Bell S.C."/>
            <person name="Webster N.S."/>
        </authorList>
    </citation>
    <scope>NUCLEOTIDE SEQUENCE</scope>
    <source>
        <strain evidence="3">SB0662_bin_9</strain>
    </source>
</reference>
<dbReference type="PANTHER" id="PTHR30296:SF0">
    <property type="entry name" value="LACTATE UTILIZATION PROTEIN A"/>
    <property type="match status" value="1"/>
</dbReference>
<sequence length="287" mass="31621">MQHKKQFEQPPRRVALFVTCMVDMIYPQVGRAAVQLLEEQGVEVIFPEDQTCCGQPAFNSGYHDEAVPLARHFVDVFHPLIASGQAEAIVLPSGSCATMTSHFHLELLENDPAYLKRSKELAAVTFELTEFLVDVLEAQVPEAHLPGKVAYHACCHLLRELRIDEQPRSLLAESGLDMVDMTGSDECCGFGGLFAVKNEPISVAMGNAKLTSIEACGADHVVMCDVSCMTHLQGLLQRQDRRCRAMHIAEALASRHPKADGEFNTPAQSKAPDVGDRPRRWQDVGTN</sequence>
<evidence type="ECO:0000259" key="2">
    <source>
        <dbReference type="Pfam" id="PF02754"/>
    </source>
</evidence>
<dbReference type="InterPro" id="IPR004017">
    <property type="entry name" value="Cys_rich_dom"/>
</dbReference>
<feature type="compositionally biased region" description="Basic and acidic residues" evidence="1">
    <location>
        <begin position="273"/>
        <end position="287"/>
    </location>
</feature>
<evidence type="ECO:0000313" key="3">
    <source>
        <dbReference type="EMBL" id="MYD92023.1"/>
    </source>
</evidence>
<dbReference type="GO" id="GO:0016491">
    <property type="term" value="F:oxidoreductase activity"/>
    <property type="evidence" value="ECO:0007669"/>
    <property type="project" value="UniProtKB-ARBA"/>
</dbReference>
<feature type="domain" description="Cysteine-rich" evidence="2">
    <location>
        <begin position="14"/>
        <end position="99"/>
    </location>
</feature>
<accession>A0A6B1DZH8</accession>
<dbReference type="GO" id="GO:0005829">
    <property type="term" value="C:cytosol"/>
    <property type="evidence" value="ECO:0007669"/>
    <property type="project" value="TreeGrafter"/>
</dbReference>
<evidence type="ECO:0000256" key="1">
    <source>
        <dbReference type="SAM" id="MobiDB-lite"/>
    </source>
</evidence>
<dbReference type="AlphaFoldDB" id="A0A6B1DZH8"/>
<protein>
    <submittedName>
        <fullName evidence="3">(Fe-S)-binding protein</fullName>
    </submittedName>
</protein>
<comment type="caution">
    <text evidence="3">The sequence shown here is derived from an EMBL/GenBank/DDBJ whole genome shotgun (WGS) entry which is preliminary data.</text>
</comment>
<feature type="domain" description="Cysteine-rich" evidence="2">
    <location>
        <begin position="149"/>
        <end position="233"/>
    </location>
</feature>
<proteinExistence type="predicted"/>
<name>A0A6B1DZH8_9CHLR</name>
<gene>
    <name evidence="3" type="ORF">F4Y08_17120</name>
</gene>